<sequence length="141" mass="16679">MKESDFRPEYHSISCELRALAMMVHNGIRNGESINGGIEYSGRRDKKLKRKKGDTKDDVKTPYNLGVIVESLKRRDTKKLESLRKFVSVAYYVERNENPRYMLRSISKENNKPHLLVYNYESMCLQVKRNSLLGWLRKFKF</sequence>
<name>A0AAV1RXC6_9ROSI</name>
<reference evidence="2 3" key="1">
    <citation type="submission" date="2024-01" db="EMBL/GenBank/DDBJ databases">
        <authorList>
            <person name="Waweru B."/>
        </authorList>
    </citation>
    <scope>NUCLEOTIDE SEQUENCE [LARGE SCALE GENOMIC DNA]</scope>
</reference>
<dbReference type="AlphaFoldDB" id="A0AAV1RXC6"/>
<feature type="region of interest" description="Disordered" evidence="1">
    <location>
        <begin position="35"/>
        <end position="57"/>
    </location>
</feature>
<gene>
    <name evidence="2" type="ORF">DCAF_LOCUS16417</name>
</gene>
<evidence type="ECO:0000313" key="3">
    <source>
        <dbReference type="Proteomes" id="UP001314170"/>
    </source>
</evidence>
<feature type="compositionally biased region" description="Basic residues" evidence="1">
    <location>
        <begin position="44"/>
        <end position="53"/>
    </location>
</feature>
<dbReference type="PANTHER" id="PTHR37259:SF2">
    <property type="entry name" value="OS07G0474300 PROTEIN"/>
    <property type="match status" value="1"/>
</dbReference>
<organism evidence="2 3">
    <name type="scientific">Dovyalis caffra</name>
    <dbReference type="NCBI Taxonomy" id="77055"/>
    <lineage>
        <taxon>Eukaryota</taxon>
        <taxon>Viridiplantae</taxon>
        <taxon>Streptophyta</taxon>
        <taxon>Embryophyta</taxon>
        <taxon>Tracheophyta</taxon>
        <taxon>Spermatophyta</taxon>
        <taxon>Magnoliopsida</taxon>
        <taxon>eudicotyledons</taxon>
        <taxon>Gunneridae</taxon>
        <taxon>Pentapetalae</taxon>
        <taxon>rosids</taxon>
        <taxon>fabids</taxon>
        <taxon>Malpighiales</taxon>
        <taxon>Salicaceae</taxon>
        <taxon>Flacourtieae</taxon>
        <taxon>Dovyalis</taxon>
    </lineage>
</organism>
<evidence type="ECO:0000313" key="2">
    <source>
        <dbReference type="EMBL" id="CAK7341703.1"/>
    </source>
</evidence>
<dbReference type="EMBL" id="CAWUPB010001160">
    <property type="protein sequence ID" value="CAK7341703.1"/>
    <property type="molecule type" value="Genomic_DNA"/>
</dbReference>
<proteinExistence type="predicted"/>
<accession>A0AAV1RXC6</accession>
<dbReference type="PANTHER" id="PTHR37259">
    <property type="entry name" value="OS07G0474300 PROTEIN"/>
    <property type="match status" value="1"/>
</dbReference>
<keyword evidence="3" id="KW-1185">Reference proteome</keyword>
<dbReference type="Proteomes" id="UP001314170">
    <property type="component" value="Unassembled WGS sequence"/>
</dbReference>
<comment type="caution">
    <text evidence="2">The sequence shown here is derived from an EMBL/GenBank/DDBJ whole genome shotgun (WGS) entry which is preliminary data.</text>
</comment>
<evidence type="ECO:0000256" key="1">
    <source>
        <dbReference type="SAM" id="MobiDB-lite"/>
    </source>
</evidence>
<protein>
    <submittedName>
        <fullName evidence="2">Uncharacterized protein</fullName>
    </submittedName>
</protein>